<accession>A0A165CYU7</accession>
<dbReference type="Gene3D" id="3.30.160.20">
    <property type="match status" value="1"/>
</dbReference>
<dbReference type="GO" id="GO:0005737">
    <property type="term" value="C:cytoplasm"/>
    <property type="evidence" value="ECO:0007669"/>
    <property type="project" value="UniProtKB-ARBA"/>
</dbReference>
<dbReference type="OrthoDB" id="309483at2759"/>
<dbReference type="GO" id="GO:0003735">
    <property type="term" value="F:structural constituent of ribosome"/>
    <property type="evidence" value="ECO:0007669"/>
    <property type="project" value="UniProtKB-UniRule"/>
</dbReference>
<dbReference type="GO" id="GO:0005840">
    <property type="term" value="C:ribosome"/>
    <property type="evidence" value="ECO:0007669"/>
    <property type="project" value="UniProtKB-KW"/>
</dbReference>
<comment type="similarity">
    <text evidence="1 5">Belongs to the universal ribosomal protein uS5 family.</text>
</comment>
<dbReference type="Pfam" id="PF00333">
    <property type="entry name" value="Ribosomal_S5"/>
    <property type="match status" value="1"/>
</dbReference>
<protein>
    <recommendedName>
        <fullName evidence="7">S5 DRBM domain-containing protein</fullName>
    </recommendedName>
</protein>
<dbReference type="SUPFAM" id="SSF54768">
    <property type="entry name" value="dsRNA-binding domain-like"/>
    <property type="match status" value="1"/>
</dbReference>
<dbReference type="PROSITE" id="PS50881">
    <property type="entry name" value="S5_DSRBD"/>
    <property type="match status" value="1"/>
</dbReference>
<evidence type="ECO:0000313" key="9">
    <source>
        <dbReference type="Proteomes" id="UP000076871"/>
    </source>
</evidence>
<gene>
    <name evidence="8" type="ORF">LAESUDRAFT_728796</name>
</gene>
<dbReference type="PANTHER" id="PTHR48277:SF1">
    <property type="entry name" value="MITOCHONDRIAL RIBOSOMAL PROTEIN S5"/>
    <property type="match status" value="1"/>
</dbReference>
<keyword evidence="2 4" id="KW-0689">Ribosomal protein</keyword>
<dbReference type="SUPFAM" id="SSF54211">
    <property type="entry name" value="Ribosomal protein S5 domain 2-like"/>
    <property type="match status" value="1"/>
</dbReference>
<dbReference type="AlphaFoldDB" id="A0A165CYU7"/>
<evidence type="ECO:0000256" key="6">
    <source>
        <dbReference type="SAM" id="MobiDB-lite"/>
    </source>
</evidence>
<evidence type="ECO:0000256" key="4">
    <source>
        <dbReference type="PROSITE-ProRule" id="PRU00268"/>
    </source>
</evidence>
<dbReference type="GO" id="GO:1990904">
    <property type="term" value="C:ribonucleoprotein complex"/>
    <property type="evidence" value="ECO:0007669"/>
    <property type="project" value="UniProtKB-UniRule"/>
</dbReference>
<dbReference type="InterPro" id="IPR014721">
    <property type="entry name" value="Ribsml_uS5_D2-typ_fold_subgr"/>
</dbReference>
<dbReference type="GeneID" id="63826542"/>
<dbReference type="EMBL" id="KV427641">
    <property type="protein sequence ID" value="KZT03771.1"/>
    <property type="molecule type" value="Genomic_DNA"/>
</dbReference>
<dbReference type="InParanoid" id="A0A165CYU7"/>
<dbReference type="FunFam" id="3.30.230.10:FF:000002">
    <property type="entry name" value="30S ribosomal protein S5"/>
    <property type="match status" value="1"/>
</dbReference>
<dbReference type="GO" id="GO:0006412">
    <property type="term" value="P:translation"/>
    <property type="evidence" value="ECO:0007669"/>
    <property type="project" value="InterPro"/>
</dbReference>
<sequence>MSNLAGRLVSASRLVSAPARPPIAHSLACRWISARHNSSDAGPSKRDQDAIIREYLQNLDLASVKEINAGGPNLMEPDILMDLHESETFPPSKYSRFENKVVIRNNPSMFVAAREQAAKERGEDLNLAEKQPGPPRTDSPLALLHLSPGEINRLYRYAVLRRRVVQQTGKGRIPQQHVVMVVGNEDGLVGIGEGKASEGSRATQTALVSAVRNMDYVERFEERTVWTEMEVKFASTKVILRPRPVGFGLQCNPNIYHILKAAGIKDISAKVWGSRNPLQVVRAMQKLLMPGYLPLGMGNGFGGKGRRMDKGIGLRPQDEIERERGRKLVSLRL</sequence>
<name>A0A165CYU7_9APHY</name>
<dbReference type="PANTHER" id="PTHR48277">
    <property type="entry name" value="MITOCHONDRIAL RIBOSOMAL PROTEIN S5"/>
    <property type="match status" value="1"/>
</dbReference>
<dbReference type="RefSeq" id="XP_040761511.1">
    <property type="nucleotide sequence ID" value="XM_040909513.1"/>
</dbReference>
<reference evidence="8 9" key="1">
    <citation type="journal article" date="2016" name="Mol. Biol. Evol.">
        <title>Comparative Genomics of Early-Diverging Mushroom-Forming Fungi Provides Insights into the Origins of Lignocellulose Decay Capabilities.</title>
        <authorList>
            <person name="Nagy L.G."/>
            <person name="Riley R."/>
            <person name="Tritt A."/>
            <person name="Adam C."/>
            <person name="Daum C."/>
            <person name="Floudas D."/>
            <person name="Sun H."/>
            <person name="Yadav J.S."/>
            <person name="Pangilinan J."/>
            <person name="Larsson K.H."/>
            <person name="Matsuura K."/>
            <person name="Barry K."/>
            <person name="Labutti K."/>
            <person name="Kuo R."/>
            <person name="Ohm R.A."/>
            <person name="Bhattacharya S.S."/>
            <person name="Shirouzu T."/>
            <person name="Yoshinaga Y."/>
            <person name="Martin F.M."/>
            <person name="Grigoriev I.V."/>
            <person name="Hibbett D.S."/>
        </authorList>
    </citation>
    <scope>NUCLEOTIDE SEQUENCE [LARGE SCALE GENOMIC DNA]</scope>
    <source>
        <strain evidence="8 9">93-53</strain>
    </source>
</reference>
<dbReference type="GO" id="GO:0003723">
    <property type="term" value="F:RNA binding"/>
    <property type="evidence" value="ECO:0007669"/>
    <property type="project" value="InterPro"/>
</dbReference>
<feature type="domain" description="S5 DRBM" evidence="7">
    <location>
        <begin position="154"/>
        <end position="217"/>
    </location>
</feature>
<organism evidence="8 9">
    <name type="scientific">Laetiporus sulphureus 93-53</name>
    <dbReference type="NCBI Taxonomy" id="1314785"/>
    <lineage>
        <taxon>Eukaryota</taxon>
        <taxon>Fungi</taxon>
        <taxon>Dikarya</taxon>
        <taxon>Basidiomycota</taxon>
        <taxon>Agaricomycotina</taxon>
        <taxon>Agaricomycetes</taxon>
        <taxon>Polyporales</taxon>
        <taxon>Laetiporus</taxon>
    </lineage>
</organism>
<proteinExistence type="inferred from homology"/>
<keyword evidence="9" id="KW-1185">Reference proteome</keyword>
<dbReference type="Pfam" id="PF03719">
    <property type="entry name" value="Ribosomal_S5_C"/>
    <property type="match status" value="1"/>
</dbReference>
<feature type="region of interest" description="Disordered" evidence="6">
    <location>
        <begin position="121"/>
        <end position="141"/>
    </location>
</feature>
<evidence type="ECO:0000313" key="8">
    <source>
        <dbReference type="EMBL" id="KZT03771.1"/>
    </source>
</evidence>
<evidence type="ECO:0000256" key="3">
    <source>
        <dbReference type="ARBA" id="ARBA00023274"/>
    </source>
</evidence>
<dbReference type="STRING" id="1314785.A0A165CYU7"/>
<dbReference type="InterPro" id="IPR020568">
    <property type="entry name" value="Ribosomal_Su5_D2-typ_SF"/>
</dbReference>
<evidence type="ECO:0000256" key="1">
    <source>
        <dbReference type="ARBA" id="ARBA00008945"/>
    </source>
</evidence>
<dbReference type="InterPro" id="IPR000851">
    <property type="entry name" value="Ribosomal_uS5"/>
</dbReference>
<keyword evidence="3 4" id="KW-0687">Ribonucleoprotein</keyword>
<evidence type="ECO:0000256" key="2">
    <source>
        <dbReference type="ARBA" id="ARBA00022980"/>
    </source>
</evidence>
<dbReference type="Proteomes" id="UP000076871">
    <property type="component" value="Unassembled WGS sequence"/>
</dbReference>
<evidence type="ECO:0000256" key="5">
    <source>
        <dbReference type="RuleBase" id="RU003823"/>
    </source>
</evidence>
<dbReference type="Gene3D" id="3.30.230.10">
    <property type="match status" value="1"/>
</dbReference>
<dbReference type="InterPro" id="IPR013810">
    <property type="entry name" value="Ribosomal_uS5_N"/>
</dbReference>
<evidence type="ECO:0000259" key="7">
    <source>
        <dbReference type="PROSITE" id="PS50881"/>
    </source>
</evidence>
<dbReference type="InterPro" id="IPR005324">
    <property type="entry name" value="Ribosomal_uS5_C"/>
</dbReference>